<comment type="caution">
    <text evidence="3">The sequence shown here is derived from an EMBL/GenBank/DDBJ whole genome shotgun (WGS) entry which is preliminary data.</text>
</comment>
<proteinExistence type="predicted"/>
<gene>
    <name evidence="3" type="ORF">GCM10023203_50580</name>
</gene>
<evidence type="ECO:0000256" key="2">
    <source>
        <dbReference type="SAM" id="Phobius"/>
    </source>
</evidence>
<protein>
    <recommendedName>
        <fullName evidence="5">Yip1 domain-containing protein</fullName>
    </recommendedName>
</protein>
<organism evidence="3 4">
    <name type="scientific">Actinomycetospora straminea</name>
    <dbReference type="NCBI Taxonomy" id="663607"/>
    <lineage>
        <taxon>Bacteria</taxon>
        <taxon>Bacillati</taxon>
        <taxon>Actinomycetota</taxon>
        <taxon>Actinomycetes</taxon>
        <taxon>Pseudonocardiales</taxon>
        <taxon>Pseudonocardiaceae</taxon>
        <taxon>Actinomycetospora</taxon>
    </lineage>
</organism>
<feature type="transmembrane region" description="Helical" evidence="2">
    <location>
        <begin position="114"/>
        <end position="134"/>
    </location>
</feature>
<keyword evidence="2" id="KW-0812">Transmembrane</keyword>
<reference evidence="4" key="1">
    <citation type="journal article" date="2019" name="Int. J. Syst. Evol. Microbiol.">
        <title>The Global Catalogue of Microorganisms (GCM) 10K type strain sequencing project: providing services to taxonomists for standard genome sequencing and annotation.</title>
        <authorList>
            <consortium name="The Broad Institute Genomics Platform"/>
            <consortium name="The Broad Institute Genome Sequencing Center for Infectious Disease"/>
            <person name="Wu L."/>
            <person name="Ma J."/>
        </authorList>
    </citation>
    <scope>NUCLEOTIDE SEQUENCE [LARGE SCALE GENOMIC DNA]</scope>
    <source>
        <strain evidence="4">JCM 17983</strain>
    </source>
</reference>
<keyword evidence="4" id="KW-1185">Reference proteome</keyword>
<evidence type="ECO:0000313" key="4">
    <source>
        <dbReference type="Proteomes" id="UP001500457"/>
    </source>
</evidence>
<dbReference type="EMBL" id="BAABHQ010000019">
    <property type="protein sequence ID" value="GAA4890910.1"/>
    <property type="molecule type" value="Genomic_DNA"/>
</dbReference>
<feature type="compositionally biased region" description="Low complexity" evidence="1">
    <location>
        <begin position="15"/>
        <end position="28"/>
    </location>
</feature>
<evidence type="ECO:0008006" key="5">
    <source>
        <dbReference type="Google" id="ProtNLM"/>
    </source>
</evidence>
<keyword evidence="2" id="KW-0472">Membrane</keyword>
<feature type="transmembrane region" description="Helical" evidence="2">
    <location>
        <begin position="202"/>
        <end position="222"/>
    </location>
</feature>
<dbReference type="Proteomes" id="UP001500457">
    <property type="component" value="Unassembled WGS sequence"/>
</dbReference>
<keyword evidence="2" id="KW-1133">Transmembrane helix</keyword>
<evidence type="ECO:0000313" key="3">
    <source>
        <dbReference type="EMBL" id="GAA4890910.1"/>
    </source>
</evidence>
<feature type="transmembrane region" description="Helical" evidence="2">
    <location>
        <begin position="166"/>
        <end position="190"/>
    </location>
</feature>
<accession>A0ABP9F1Q1</accession>
<feature type="region of interest" description="Disordered" evidence="1">
    <location>
        <begin position="1"/>
        <end position="47"/>
    </location>
</feature>
<sequence length="225" mass="23160">MDVAGMDDESRGGRRVAVAGRDGGRPAAGAGGHSLVAGGRRAGAGDAGPWRRGGRALAYGLGLVPASAGELMAIAVSGPEGGVDTARRHLASGGARTTTVGADRVPGRRVSLHGLLGLLHGLVFWWLTWTALVATARGPFYGFLVEGPYDDAWGGPGLVGAWAAHAWAWVGVLLVVALVWWGLGTLHVALSEHLLGRVRRAWVVPVSGLVALGAVLLVVAWVQRI</sequence>
<evidence type="ECO:0000256" key="1">
    <source>
        <dbReference type="SAM" id="MobiDB-lite"/>
    </source>
</evidence>
<name>A0ABP9F1Q1_9PSEU</name>